<evidence type="ECO:0000313" key="12">
    <source>
        <dbReference type="Proteomes" id="UP001251948"/>
    </source>
</evidence>
<feature type="domain" description="Haemolysin-type calcium binding-related" evidence="10">
    <location>
        <begin position="1080"/>
        <end position="1122"/>
    </location>
</feature>
<feature type="region of interest" description="Disordered" evidence="9">
    <location>
        <begin position="2060"/>
        <end position="2086"/>
    </location>
</feature>
<evidence type="ECO:0000256" key="1">
    <source>
        <dbReference type="ARBA" id="ARBA00004370"/>
    </source>
</evidence>
<evidence type="ECO:0000256" key="6">
    <source>
        <dbReference type="ARBA" id="ARBA00022837"/>
    </source>
</evidence>
<feature type="region of interest" description="Disordered" evidence="9">
    <location>
        <begin position="1135"/>
        <end position="1263"/>
    </location>
</feature>
<feature type="region of interest" description="Disordered" evidence="9">
    <location>
        <begin position="1675"/>
        <end position="1707"/>
    </location>
</feature>
<dbReference type="RefSeq" id="WP_312563759.1">
    <property type="nucleotide sequence ID" value="NZ_JAVSKO010000007.1"/>
</dbReference>
<evidence type="ECO:0000256" key="4">
    <source>
        <dbReference type="ARBA" id="ARBA00022656"/>
    </source>
</evidence>
<dbReference type="InterPro" id="IPR018511">
    <property type="entry name" value="Hemolysin-typ_Ca-bd_CS"/>
</dbReference>
<keyword evidence="7" id="KW-0843">Virulence</keyword>
<dbReference type="GO" id="GO:0005509">
    <property type="term" value="F:calcium ion binding"/>
    <property type="evidence" value="ECO:0007669"/>
    <property type="project" value="InterPro"/>
</dbReference>
<evidence type="ECO:0000259" key="10">
    <source>
        <dbReference type="Pfam" id="PF06594"/>
    </source>
</evidence>
<accession>A0AAJ2JDH3</accession>
<dbReference type="Gene3D" id="2.150.10.10">
    <property type="entry name" value="Serralysin-like metalloprotease, C-terminal"/>
    <property type="match status" value="17"/>
</dbReference>
<dbReference type="Proteomes" id="UP001251948">
    <property type="component" value="Unassembled WGS sequence"/>
</dbReference>
<evidence type="ECO:0000256" key="8">
    <source>
        <dbReference type="ARBA" id="ARBA00023136"/>
    </source>
</evidence>
<dbReference type="PROSITE" id="PS00330">
    <property type="entry name" value="HEMOLYSIN_CALCIUM"/>
    <property type="match status" value="21"/>
</dbReference>
<keyword evidence="4" id="KW-0800">Toxin</keyword>
<organism evidence="11 12">
    <name type="scientific">Stenotrophomonas maltophilia</name>
    <name type="common">Pseudomonas maltophilia</name>
    <name type="synonym">Xanthomonas maltophilia</name>
    <dbReference type="NCBI Taxonomy" id="40324"/>
    <lineage>
        <taxon>Bacteria</taxon>
        <taxon>Pseudomonadati</taxon>
        <taxon>Pseudomonadota</taxon>
        <taxon>Gammaproteobacteria</taxon>
        <taxon>Lysobacterales</taxon>
        <taxon>Lysobacteraceae</taxon>
        <taxon>Stenotrophomonas</taxon>
        <taxon>Stenotrophomonas maltophilia group</taxon>
    </lineage>
</organism>
<feature type="domain" description="Haemolysin-type calcium binding-related" evidence="10">
    <location>
        <begin position="881"/>
        <end position="923"/>
    </location>
</feature>
<evidence type="ECO:0000256" key="5">
    <source>
        <dbReference type="ARBA" id="ARBA00022737"/>
    </source>
</evidence>
<reference evidence="11" key="1">
    <citation type="submission" date="2023-07" db="EMBL/GenBank/DDBJ databases">
        <title>Comparative genomics of clinical Stenotrophomonas maltophilia isolates reveals regions of diversity which correlate with colonization and persistence in vivo.</title>
        <authorList>
            <person name="Mcdaniel M.S."/>
            <person name="Swords W.E."/>
            <person name="Sumpter N.A."/>
            <person name="Lindgren N.R."/>
            <person name="Billiot C.E."/>
        </authorList>
    </citation>
    <scope>NUCLEOTIDE SEQUENCE</scope>
    <source>
        <strain evidence="11">Ism4</strain>
    </source>
</reference>
<proteinExistence type="predicted"/>
<dbReference type="SUPFAM" id="SSF51120">
    <property type="entry name" value="beta-Roll"/>
    <property type="match status" value="11"/>
</dbReference>
<dbReference type="PANTHER" id="PTHR38340:SF1">
    <property type="entry name" value="S-LAYER PROTEIN"/>
    <property type="match status" value="1"/>
</dbReference>
<dbReference type="InterPro" id="IPR003995">
    <property type="entry name" value="RTX_toxin_determinant-A"/>
</dbReference>
<gene>
    <name evidence="11" type="ORF">ROV92_17760</name>
</gene>
<keyword evidence="3" id="KW-0964">Secreted</keyword>
<dbReference type="InterPro" id="IPR010566">
    <property type="entry name" value="Haemolys_ca-bd"/>
</dbReference>
<dbReference type="PRINTS" id="PR01488">
    <property type="entry name" value="RTXTOXINA"/>
</dbReference>
<comment type="subcellular location">
    <subcellularLocation>
        <location evidence="1">Membrane</location>
    </subcellularLocation>
    <subcellularLocation>
        <location evidence="2">Secreted</location>
    </subcellularLocation>
</comment>
<dbReference type="InterPro" id="IPR011049">
    <property type="entry name" value="Serralysin-like_metalloprot_C"/>
</dbReference>
<evidence type="ECO:0000256" key="3">
    <source>
        <dbReference type="ARBA" id="ARBA00022525"/>
    </source>
</evidence>
<sequence length="2457" mass="252758">MSGILNLDSSQRTTLQNYSNSGQHAEAYRYLRDLAASQARTSDAATAAELNRMSNWFDSAGKINANDGSLVSDLVRGATMWQGTVNGLNANEAWFQQGSDLLANTVVNDVLGGHVQSLGDIIGKDVMTAVQDMQLGEADRWAGTLGDQFDPPLGLGEDFVQVQSEDGSVTGYVQDLAAAILSNINGVLRAAGLEAPLSEAMGWVMDHGFGRFLDLLGEGMGWAMDNGLGRFIDRFEDLARRIRGDNTYRIERYDPLALDLDGDGQVRTVAERGWAGTLFDHDGDGIRTASGWVDARDGLLVRDLDGNGRIDSGRELFGDQTRLANGQRAANGFQALAALDDNADGRIDLNDASFASLSVWRDANGNGITDAGELLTLQELGITFLGTTMGGASGDVEGGALLGSSTFGRRDANGIEQTHLLQDFNFDNDSLRSDYAEDVAVPEAIRGLVNSRGIGNLRSLHQAAALSPALQALLVSFSAGETRQVQRDLLDDLILEWARTSPYFSSQAIRINSGGGVEDPNSTNVVRLRPNEVLVWPEPTWLDDVQTMKMRVVEAIMGYAPITDVWWGTQTVQQYVQVYDAIFEAFYATLSSKSRLKGYTDLIQPTWDVQAGQVSFAFAALEAKLNTRFASSQADAIIDLAELLRSQGRFLLGNGWAAGEAMLRSWLLQAEFQPDLGAALAAAGLQLSSVATDGSVAGSLGSNDGILVGRDQAADVREQLRGGAGDDLILGGAGDDLLDGGQGSDTLFGGAGNDTLLGGAGADLLSGGQGEDTLDGGEGDDLLYGDAGNDSLSGGAGTDRLEGGLGTDALYGGAGNDVLDGGAGDDYLQGGEGSDRYLFGRGSGHDRINNYDASNGRVDTLEIGAGILPSDLKVWRSGDYLCIQIISTGDRVDIQDYFRADGQSDYRLDRIRFSNGVQWSIADIKALVLIPVPGVDDLYGYDSDDIIHGGDGNEWLSGRGGNDTLTGGGGADTLNGDDGNDQLDGGEGDDRLNGGDGQDLLVGGSGNDTLDGGAGDDQLWGGVGNDQLRGGQGNDVYGFAAGFGQDVIDNHDDSAGRLDAISFAADIVPADIIASRVGDDLLLVRAGSTDRLTVSRYFQNDGNGPSRVDEIRFADGTIWTVAAVRQRVQVATAGDDHLQGYEGDDVLSGEGGHDTLSGGQGNDQLFGGEGDDTLQGGEGNDLLDGGQGSDTLDGGEGDDQLSGGADMDALYGGGGNDVLDGGEGRDWLAGEQGNDELRGGAGDDELMGGEGNDILQGDAGNDRLAGGSGDDQYRFASGDGQDMILDTEGATTLQLVDRALASAVLRRDNGDLVLTFLDGSADQIRLERYFDPITGLAALGLSLVAGGVTRVLDPAALDLAVLEATPLADVIHGNAGQNIVHAGEGDDTVHGHDGDDTLYGEAGDDRLFGGQGADLLEGGAGNDWLDGGEGVDEARGGAGDDTYVVDNSNDRIVELAGGGRDHVLSSASYALSAQLETLTLTGAADIDGTGNELANVLTGNEGANRLEGGAGDDQLFGGQGNDRLLGGSGNDVLDGQSGDDHMEGGAGDDIYHVDSLLDSIVELAGDGFDVVHATSDYTLSGNIERLVLVEGSGAITAIGSADNNELTGNSNSNRLDGGAGADRMVGGLGDDTYVVDQAGDVVVELAGEGHDTVESSIDYVLGDTLEDLVLTGSGNISGTGNGGNNQLTGNSGNNRLDGGAGGDRMQGGEGDDYYVNDSSGDWIVEHAGEGVDTVERRYETNLVLADEVENLILAVGIQTGNGNGLDNVITGNAGANTLGGWDGDDLLYGLDGNDSLFGGSGSDTLFGGSGNDYHDGGEGIDRMEGGAGDDVYIVDDSADVVVEALGAGKDQVQSSASYVLSDNIENLFLTGTDAINGSGNGLDNYLAGNAEANIIHGLGGNDTIVGGGGNDTLIGGSGDDKYVFDASSGTDTVDNTGGGFDGVFFTGGIGRERISFSRDGNDLLITLDNAATPAVRVTNHFLGGDAAIDYVQPDGGSYLTTAQINQIVAGGSTGGQFDQVIQGTAAGEQLAGSAGKDLIEGLGGADTLFGMGGNDTLRGGDGNDYLSGGNGSGTGSGDDRLEGGLGNDTLRGEDGSNVLIGGAGDDQYVYGGGIDVIDNTGGGTDWLIFQNDISLSKLAFARDGDNLVITVNGNGNQKVTVTNHFLGGDMALDYLQPAGGSALNTAAINALVPGTGGGNPGGGNDGDYPSQITGTAAGEQLVGTSGRDRMQGLGGDDTLFGMGGDDKLEGGDGNDYLSGGNGSFSGSGNDILIGGAGDDQLVGEDGNDLLFGGAGNDTYFYRAGGGVDTVDNTGGGTDWLYFDGIARSRLSYYRDGDDLLVRVDADAGQQMRVLKHFQGGQYAIAFVQPGDGGNAISASAIAGQLKPLPAATTRASARTADASANAEVRQLIEAIGGFAGDAGTGWSEAQGVVAEPLMGHAGYDQGHATRNAMRISA</sequence>
<dbReference type="GO" id="GO:0090729">
    <property type="term" value="F:toxin activity"/>
    <property type="evidence" value="ECO:0007669"/>
    <property type="project" value="UniProtKB-KW"/>
</dbReference>
<dbReference type="Pfam" id="PF06594">
    <property type="entry name" value="HCBP_related"/>
    <property type="match status" value="2"/>
</dbReference>
<dbReference type="PANTHER" id="PTHR38340">
    <property type="entry name" value="S-LAYER PROTEIN"/>
    <property type="match status" value="1"/>
</dbReference>
<feature type="compositionally biased region" description="Gly residues" evidence="9">
    <location>
        <begin position="958"/>
        <end position="971"/>
    </location>
</feature>
<dbReference type="GO" id="GO:0016020">
    <property type="term" value="C:membrane"/>
    <property type="evidence" value="ECO:0007669"/>
    <property type="project" value="UniProtKB-SubCell"/>
</dbReference>
<evidence type="ECO:0000256" key="2">
    <source>
        <dbReference type="ARBA" id="ARBA00004613"/>
    </source>
</evidence>
<evidence type="ECO:0000313" key="11">
    <source>
        <dbReference type="EMBL" id="MDT3469833.1"/>
    </source>
</evidence>
<feature type="compositionally biased region" description="Gly residues" evidence="9">
    <location>
        <begin position="1698"/>
        <end position="1707"/>
    </location>
</feature>
<evidence type="ECO:0000256" key="7">
    <source>
        <dbReference type="ARBA" id="ARBA00023026"/>
    </source>
</evidence>
<dbReference type="InterPro" id="IPR050557">
    <property type="entry name" value="RTX_toxin/Mannuronan_C5-epim"/>
</dbReference>
<dbReference type="PRINTS" id="PR00313">
    <property type="entry name" value="CABNDNGRPT"/>
</dbReference>
<keyword evidence="5" id="KW-0677">Repeat</keyword>
<dbReference type="EMBL" id="JAVSKO010000007">
    <property type="protein sequence ID" value="MDT3469833.1"/>
    <property type="molecule type" value="Genomic_DNA"/>
</dbReference>
<keyword evidence="8" id="KW-0472">Membrane</keyword>
<feature type="region of interest" description="Disordered" evidence="9">
    <location>
        <begin position="957"/>
        <end position="1019"/>
    </location>
</feature>
<dbReference type="GO" id="GO:0005576">
    <property type="term" value="C:extracellular region"/>
    <property type="evidence" value="ECO:0007669"/>
    <property type="project" value="UniProtKB-SubCell"/>
</dbReference>
<name>A0AAJ2JDH3_STEMA</name>
<comment type="caution">
    <text evidence="11">The sequence shown here is derived from an EMBL/GenBank/DDBJ whole genome shotgun (WGS) entry which is preliminary data.</text>
</comment>
<evidence type="ECO:0000256" key="9">
    <source>
        <dbReference type="SAM" id="MobiDB-lite"/>
    </source>
</evidence>
<feature type="compositionally biased region" description="Acidic residues" evidence="9">
    <location>
        <begin position="978"/>
        <end position="987"/>
    </location>
</feature>
<dbReference type="InterPro" id="IPR001343">
    <property type="entry name" value="Hemolysn_Ca-bd"/>
</dbReference>
<keyword evidence="6" id="KW-0106">Calcium</keyword>
<feature type="compositionally biased region" description="Low complexity" evidence="9">
    <location>
        <begin position="1684"/>
        <end position="1694"/>
    </location>
</feature>
<protein>
    <submittedName>
        <fullName evidence="11">Calcium-binding protein</fullName>
    </submittedName>
</protein>
<dbReference type="Pfam" id="PF00353">
    <property type="entry name" value="HemolysinCabind"/>
    <property type="match status" value="21"/>
</dbReference>